<dbReference type="InterPro" id="IPR002347">
    <property type="entry name" value="SDR_fam"/>
</dbReference>
<dbReference type="RefSeq" id="XP_033425129.1">
    <property type="nucleotide sequence ID" value="XM_033571814.1"/>
</dbReference>
<comment type="caution">
    <text evidence="4">The sequence shown here is derived from an EMBL/GenBank/DDBJ whole genome shotgun (WGS) entry which is preliminary data.</text>
</comment>
<dbReference type="GO" id="GO:0004806">
    <property type="term" value="F:triacylglycerol lipase activity"/>
    <property type="evidence" value="ECO:0007669"/>
    <property type="project" value="TreeGrafter"/>
</dbReference>
<protein>
    <submittedName>
        <fullName evidence="4">Uncharacterized protein</fullName>
    </submittedName>
</protein>
<reference evidence="4 5" key="1">
    <citation type="submission" date="2019-08" db="EMBL/GenBank/DDBJ databases">
        <title>The genome sequence of a newly discovered highly antifungal drug resistant Aspergillus species, Aspergillus tanneri NIH 1004.</title>
        <authorList>
            <person name="Mounaud S."/>
            <person name="Singh I."/>
            <person name="Joardar V."/>
            <person name="Pakala S."/>
            <person name="Pakala S."/>
            <person name="Venepally P."/>
            <person name="Chung J.K."/>
            <person name="Losada L."/>
            <person name="Nierman W.C."/>
        </authorList>
    </citation>
    <scope>NUCLEOTIDE SEQUENCE [LARGE SCALE GENOMIC DNA]</scope>
    <source>
        <strain evidence="4 5">NIH1004</strain>
    </source>
</reference>
<dbReference type="SUPFAM" id="SSF51735">
    <property type="entry name" value="NAD(P)-binding Rossmann-fold domains"/>
    <property type="match status" value="1"/>
</dbReference>
<dbReference type="GO" id="GO:0000140">
    <property type="term" value="F:acylglycerone-phosphate reductase (NADP+) activity"/>
    <property type="evidence" value="ECO:0007669"/>
    <property type="project" value="TreeGrafter"/>
</dbReference>
<dbReference type="PANTHER" id="PTHR44169">
    <property type="entry name" value="NADPH-DEPENDENT 1-ACYLDIHYDROXYACETONE PHOSPHATE REDUCTASE"/>
    <property type="match status" value="1"/>
</dbReference>
<dbReference type="VEuPathDB" id="FungiDB:EYZ11_005167"/>
<sequence length="247" mass="26458">MAKAGALGEIEGIEVLELEVTSDESIGQCAKAVEKHTGGSLDILVNNAGVSTVMPLLDASIDDAKKLYDTNVWAILAMAQAFAPMLIKAKGVLCNISSVSGEMVFAWAGIYSSSRCATTRLSETLRLEMAPLGVRVVTVILGGVQTSGNDPANIEDLELPENSYYRKISAVIDRHKKVLVHPNKQDVDVAAKNLVNDVLSADSVFIRRGAASTLSWFCNTFLPYGLFNSIINRDSGLAEIGLRKDTA</sequence>
<organism evidence="4 5">
    <name type="scientific">Aspergillus tanneri</name>
    <dbReference type="NCBI Taxonomy" id="1220188"/>
    <lineage>
        <taxon>Eukaryota</taxon>
        <taxon>Fungi</taxon>
        <taxon>Dikarya</taxon>
        <taxon>Ascomycota</taxon>
        <taxon>Pezizomycotina</taxon>
        <taxon>Eurotiomycetes</taxon>
        <taxon>Eurotiomycetidae</taxon>
        <taxon>Eurotiales</taxon>
        <taxon>Aspergillaceae</taxon>
        <taxon>Aspergillus</taxon>
        <taxon>Aspergillus subgen. Circumdati</taxon>
    </lineage>
</organism>
<gene>
    <name evidence="4" type="ORF">ATNIH1004_007187</name>
</gene>
<accession>A0A5M9MFL9</accession>
<dbReference type="Proteomes" id="UP000324241">
    <property type="component" value="Unassembled WGS sequence"/>
</dbReference>
<evidence type="ECO:0000313" key="5">
    <source>
        <dbReference type="Proteomes" id="UP000324241"/>
    </source>
</evidence>
<name>A0A5M9MFL9_9EURO</name>
<dbReference type="Gene3D" id="3.40.50.720">
    <property type="entry name" value="NAD(P)-binding Rossmann-like Domain"/>
    <property type="match status" value="1"/>
</dbReference>
<dbReference type="GO" id="GO:0019433">
    <property type="term" value="P:triglyceride catabolic process"/>
    <property type="evidence" value="ECO:0007669"/>
    <property type="project" value="TreeGrafter"/>
</dbReference>
<dbReference type="OrthoDB" id="2102561at2759"/>
<dbReference type="InterPro" id="IPR036291">
    <property type="entry name" value="NAD(P)-bd_dom_sf"/>
</dbReference>
<dbReference type="AlphaFoldDB" id="A0A5M9MFL9"/>
<dbReference type="Pfam" id="PF00106">
    <property type="entry name" value="adh_short"/>
    <property type="match status" value="1"/>
</dbReference>
<dbReference type="GO" id="GO:0005783">
    <property type="term" value="C:endoplasmic reticulum"/>
    <property type="evidence" value="ECO:0007669"/>
    <property type="project" value="TreeGrafter"/>
</dbReference>
<evidence type="ECO:0000256" key="2">
    <source>
        <dbReference type="ARBA" id="ARBA00023002"/>
    </source>
</evidence>
<evidence type="ECO:0000313" key="4">
    <source>
        <dbReference type="EMBL" id="KAA8645768.1"/>
    </source>
</evidence>
<dbReference type="GO" id="GO:0006654">
    <property type="term" value="P:phosphatidic acid biosynthetic process"/>
    <property type="evidence" value="ECO:0007669"/>
    <property type="project" value="TreeGrafter"/>
</dbReference>
<evidence type="ECO:0000256" key="3">
    <source>
        <dbReference type="RuleBase" id="RU000363"/>
    </source>
</evidence>
<dbReference type="PRINTS" id="PR00081">
    <property type="entry name" value="GDHRDH"/>
</dbReference>
<evidence type="ECO:0000256" key="1">
    <source>
        <dbReference type="ARBA" id="ARBA00006484"/>
    </source>
</evidence>
<comment type="similarity">
    <text evidence="1 3">Belongs to the short-chain dehydrogenases/reductases (SDR) family.</text>
</comment>
<dbReference type="GO" id="GO:0005811">
    <property type="term" value="C:lipid droplet"/>
    <property type="evidence" value="ECO:0007669"/>
    <property type="project" value="TreeGrafter"/>
</dbReference>
<proteinExistence type="inferred from homology"/>
<dbReference type="EMBL" id="QUQM01000007">
    <property type="protein sequence ID" value="KAA8645768.1"/>
    <property type="molecule type" value="Genomic_DNA"/>
</dbReference>
<dbReference type="GeneID" id="54329889"/>
<keyword evidence="2" id="KW-0560">Oxidoreductase</keyword>
<dbReference type="PRINTS" id="PR00080">
    <property type="entry name" value="SDRFAMILY"/>
</dbReference>
<dbReference type="PANTHER" id="PTHR44169:SF6">
    <property type="entry name" value="NADPH-DEPENDENT 1-ACYLDIHYDROXYACETONE PHOSPHATE REDUCTASE"/>
    <property type="match status" value="1"/>
</dbReference>